<comment type="catalytic activity">
    <reaction evidence="9">
        <text>GMP + ATP = GDP + ADP</text>
        <dbReference type="Rhea" id="RHEA:20780"/>
        <dbReference type="ChEBI" id="CHEBI:30616"/>
        <dbReference type="ChEBI" id="CHEBI:58115"/>
        <dbReference type="ChEBI" id="CHEBI:58189"/>
        <dbReference type="ChEBI" id="CHEBI:456216"/>
        <dbReference type="EC" id="2.7.4.8"/>
    </reaction>
</comment>
<dbReference type="EMBL" id="CP030759">
    <property type="protein sequence ID" value="AXA35589.1"/>
    <property type="molecule type" value="Genomic_DNA"/>
</dbReference>
<dbReference type="Proteomes" id="UP000262583">
    <property type="component" value="Chromosome"/>
</dbReference>
<evidence type="ECO:0000256" key="5">
    <source>
        <dbReference type="ARBA" id="ARBA00022741"/>
    </source>
</evidence>
<keyword evidence="9" id="KW-0963">Cytoplasm</keyword>
<dbReference type="CDD" id="cd00071">
    <property type="entry name" value="GMPK"/>
    <property type="match status" value="1"/>
</dbReference>
<evidence type="ECO:0000256" key="2">
    <source>
        <dbReference type="ARBA" id="ARBA00012961"/>
    </source>
</evidence>
<evidence type="ECO:0000256" key="9">
    <source>
        <dbReference type="HAMAP-Rule" id="MF_00328"/>
    </source>
</evidence>
<dbReference type="Pfam" id="PF00625">
    <property type="entry name" value="Guanylate_kin"/>
    <property type="match status" value="1"/>
</dbReference>
<dbReference type="FunFam" id="3.30.63.10:FF:000002">
    <property type="entry name" value="Guanylate kinase 1"/>
    <property type="match status" value="1"/>
</dbReference>
<comment type="subcellular location">
    <subcellularLocation>
        <location evidence="9">Cytoplasm</location>
    </subcellularLocation>
</comment>
<dbReference type="NCBIfam" id="TIGR03263">
    <property type="entry name" value="guanyl_kin"/>
    <property type="match status" value="1"/>
</dbReference>
<gene>
    <name evidence="9" type="primary">gmk</name>
    <name evidence="11" type="ORF">BRCON_0812</name>
</gene>
<dbReference type="Gene3D" id="3.40.50.300">
    <property type="entry name" value="P-loop containing nucleotide triphosphate hydrolases"/>
    <property type="match status" value="1"/>
</dbReference>
<sequence>MPIELESLAMLIVLSSPSGGGKSSVCRALLESDPKLEYSVSVTSRPPRPGEVNGRDYWFVSEEEFHRLVSEGAFYEWAQVHGNYYGTRRDLIEARLAEKKDVVLDLDVVGGLNVKKLNDRAVLIYILPPSMKVLEERLRSRATDSEAEIQKRLRNAVHEINFAEKYDYVVINDDLPQTIATIRKIIAAERHSSRHQRVKITPDEIV</sequence>
<dbReference type="GO" id="GO:0005829">
    <property type="term" value="C:cytosol"/>
    <property type="evidence" value="ECO:0007669"/>
    <property type="project" value="TreeGrafter"/>
</dbReference>
<dbReference type="InterPro" id="IPR020590">
    <property type="entry name" value="Guanylate_kinase_CS"/>
</dbReference>
<evidence type="ECO:0000313" key="11">
    <source>
        <dbReference type="EMBL" id="AXA35589.1"/>
    </source>
</evidence>
<dbReference type="KEGG" id="schv:BRCON_0812"/>
<dbReference type="EC" id="2.7.4.8" evidence="2 9"/>
<feature type="domain" description="Guanylate kinase-like" evidence="10">
    <location>
        <begin position="9"/>
        <end position="187"/>
    </location>
</feature>
<dbReference type="PROSITE" id="PS50052">
    <property type="entry name" value="GUANYLATE_KINASE_2"/>
    <property type="match status" value="1"/>
</dbReference>
<keyword evidence="4 9" id="KW-0808">Transferase</keyword>
<dbReference type="PANTHER" id="PTHR23117:SF13">
    <property type="entry name" value="GUANYLATE KINASE"/>
    <property type="match status" value="1"/>
</dbReference>
<keyword evidence="7 9" id="KW-0067">ATP-binding</keyword>
<evidence type="ECO:0000256" key="1">
    <source>
        <dbReference type="ARBA" id="ARBA00005790"/>
    </source>
</evidence>
<dbReference type="Gene3D" id="3.30.63.10">
    <property type="entry name" value="Guanylate Kinase phosphate binding domain"/>
    <property type="match status" value="1"/>
</dbReference>
<comment type="similarity">
    <text evidence="1 9">Belongs to the guanylate kinase family.</text>
</comment>
<keyword evidence="6 9" id="KW-0418">Kinase</keyword>
<dbReference type="SMART" id="SM00072">
    <property type="entry name" value="GuKc"/>
    <property type="match status" value="1"/>
</dbReference>
<evidence type="ECO:0000256" key="8">
    <source>
        <dbReference type="ARBA" id="ARBA00030128"/>
    </source>
</evidence>
<dbReference type="SUPFAM" id="SSF52540">
    <property type="entry name" value="P-loop containing nucleoside triphosphate hydrolases"/>
    <property type="match status" value="1"/>
</dbReference>
<dbReference type="AlphaFoldDB" id="A0A2Z4Y3M7"/>
<dbReference type="HAMAP" id="MF_00328">
    <property type="entry name" value="Guanylate_kinase"/>
    <property type="match status" value="1"/>
</dbReference>
<dbReference type="InterPro" id="IPR027417">
    <property type="entry name" value="P-loop_NTPase"/>
</dbReference>
<organism evidence="11 12">
    <name type="scientific">Sumerlaea chitinivorans</name>
    <dbReference type="NCBI Taxonomy" id="2250252"/>
    <lineage>
        <taxon>Bacteria</taxon>
        <taxon>Candidatus Sumerlaeota</taxon>
        <taxon>Candidatus Sumerlaeia</taxon>
        <taxon>Candidatus Sumerlaeales</taxon>
        <taxon>Candidatus Sumerlaeaceae</taxon>
        <taxon>Candidatus Sumerlaea</taxon>
    </lineage>
</organism>
<evidence type="ECO:0000313" key="12">
    <source>
        <dbReference type="Proteomes" id="UP000262583"/>
    </source>
</evidence>
<proteinExistence type="inferred from homology"/>
<evidence type="ECO:0000256" key="3">
    <source>
        <dbReference type="ARBA" id="ARBA00016296"/>
    </source>
</evidence>
<keyword evidence="5 9" id="KW-0547">Nucleotide-binding</keyword>
<protein>
    <recommendedName>
        <fullName evidence="3 9">Guanylate kinase</fullName>
        <ecNumber evidence="2 9">2.7.4.8</ecNumber>
    </recommendedName>
    <alternativeName>
        <fullName evidence="8 9">GMP kinase</fullName>
    </alternativeName>
</protein>
<evidence type="ECO:0000256" key="7">
    <source>
        <dbReference type="ARBA" id="ARBA00022840"/>
    </source>
</evidence>
<dbReference type="InterPro" id="IPR008145">
    <property type="entry name" value="GK/Ca_channel_bsu"/>
</dbReference>
<dbReference type="GO" id="GO:0005524">
    <property type="term" value="F:ATP binding"/>
    <property type="evidence" value="ECO:0007669"/>
    <property type="project" value="UniProtKB-UniRule"/>
</dbReference>
<evidence type="ECO:0000259" key="10">
    <source>
        <dbReference type="PROSITE" id="PS50052"/>
    </source>
</evidence>
<comment type="function">
    <text evidence="9">Essential for recycling GMP and indirectly, cGMP.</text>
</comment>
<dbReference type="PROSITE" id="PS00856">
    <property type="entry name" value="GUANYLATE_KINASE_1"/>
    <property type="match status" value="1"/>
</dbReference>
<evidence type="ECO:0000256" key="4">
    <source>
        <dbReference type="ARBA" id="ARBA00022679"/>
    </source>
</evidence>
<dbReference type="InterPro" id="IPR017665">
    <property type="entry name" value="Guanylate_kinase"/>
</dbReference>
<dbReference type="PANTHER" id="PTHR23117">
    <property type="entry name" value="GUANYLATE KINASE-RELATED"/>
    <property type="match status" value="1"/>
</dbReference>
<evidence type="ECO:0000256" key="6">
    <source>
        <dbReference type="ARBA" id="ARBA00022777"/>
    </source>
</evidence>
<dbReference type="InterPro" id="IPR008144">
    <property type="entry name" value="Guanylate_kin-like_dom"/>
</dbReference>
<accession>A0A2Z4Y3M7</accession>
<dbReference type="GO" id="GO:0004385">
    <property type="term" value="F:GMP kinase activity"/>
    <property type="evidence" value="ECO:0007669"/>
    <property type="project" value="UniProtKB-UniRule"/>
</dbReference>
<reference evidence="11 12" key="1">
    <citation type="submission" date="2018-05" db="EMBL/GenBank/DDBJ databases">
        <title>A metagenomic window into the 2 km-deep terrestrial subsurface aquifer revealed taxonomically and functionally diverse microbial community comprising novel uncultured bacterial lineages.</title>
        <authorList>
            <person name="Kadnikov V.V."/>
            <person name="Mardanov A.V."/>
            <person name="Beletsky A.V."/>
            <person name="Banks D."/>
            <person name="Pimenov N.V."/>
            <person name="Frank Y.A."/>
            <person name="Karnachuk O.V."/>
            <person name="Ravin N.V."/>
        </authorList>
    </citation>
    <scope>NUCLEOTIDE SEQUENCE [LARGE SCALE GENOMIC DNA]</scope>
    <source>
        <strain evidence="11">BY</strain>
    </source>
</reference>
<feature type="binding site" evidence="9">
    <location>
        <begin position="16"/>
        <end position="23"/>
    </location>
    <ligand>
        <name>ATP</name>
        <dbReference type="ChEBI" id="CHEBI:30616"/>
    </ligand>
</feature>
<name>A0A2Z4Y3M7_SUMC1</name>